<dbReference type="GO" id="GO:0005789">
    <property type="term" value="C:endoplasmic reticulum membrane"/>
    <property type="evidence" value="ECO:0007669"/>
    <property type="project" value="UniProtKB-SubCell"/>
</dbReference>
<evidence type="ECO:0000256" key="9">
    <source>
        <dbReference type="ARBA" id="ARBA00047280"/>
    </source>
</evidence>
<evidence type="ECO:0000259" key="12">
    <source>
        <dbReference type="Pfam" id="PF02517"/>
    </source>
</evidence>
<evidence type="ECO:0000256" key="2">
    <source>
        <dbReference type="ARBA" id="ARBA00006897"/>
    </source>
</evidence>
<dbReference type="EMBL" id="LKMD01000101">
    <property type="protein sequence ID" value="PIA99152.1"/>
    <property type="molecule type" value="Genomic_DNA"/>
</dbReference>
<dbReference type="PANTHER" id="PTHR13046:SF0">
    <property type="entry name" value="CAAX PRENYL PROTEASE 2"/>
    <property type="match status" value="1"/>
</dbReference>
<evidence type="ECO:0000256" key="4">
    <source>
        <dbReference type="ARBA" id="ARBA00022692"/>
    </source>
</evidence>
<evidence type="ECO:0000256" key="10">
    <source>
        <dbReference type="ARBA" id="ARBA00049729"/>
    </source>
</evidence>
<keyword evidence="3 13" id="KW-0645">Protease</keyword>
<dbReference type="GO" id="GO:0004222">
    <property type="term" value="F:metalloendopeptidase activity"/>
    <property type="evidence" value="ECO:0007669"/>
    <property type="project" value="InterPro"/>
</dbReference>
<dbReference type="InterPro" id="IPR003675">
    <property type="entry name" value="Rce1/LyrA-like_dom"/>
</dbReference>
<evidence type="ECO:0000313" key="13">
    <source>
        <dbReference type="EMBL" id="PIA99152.1"/>
    </source>
</evidence>
<comment type="catalytic activity">
    <reaction evidence="9">
        <text>Hydrolyzes the peptide bond -P2-(S-farnesyl or geranylgeranyl)C-P1'-P2'-P3'-COOH where P1' and P2' are amino acids with aliphatic sidechains and P3' is any C-terminal residue.</text>
        <dbReference type="EC" id="3.4.26.1"/>
    </reaction>
</comment>
<dbReference type="Pfam" id="PF02517">
    <property type="entry name" value="Rce1-like"/>
    <property type="match status" value="1"/>
</dbReference>
<comment type="caution">
    <text evidence="13">The sequence shown here is derived from an EMBL/GenBank/DDBJ whole genome shotgun (WGS) entry which is preliminary data.</text>
</comment>
<name>A0A2G5I3T2_CERBT</name>
<comment type="subcellular location">
    <subcellularLocation>
        <location evidence="1">Endoplasmic reticulum membrane</location>
        <topology evidence="1">Multi-pass membrane protein</topology>
    </subcellularLocation>
</comment>
<evidence type="ECO:0000256" key="11">
    <source>
        <dbReference type="SAM" id="Phobius"/>
    </source>
</evidence>
<evidence type="ECO:0000256" key="5">
    <source>
        <dbReference type="ARBA" id="ARBA00022801"/>
    </source>
</evidence>
<dbReference type="Proteomes" id="UP000230605">
    <property type="component" value="Chromosome 3"/>
</dbReference>
<protein>
    <recommendedName>
        <fullName evidence="10">intramembrane prenyl-peptidase Rce1</fullName>
        <ecNumber evidence="10">3.4.26.1</ecNumber>
    </recommendedName>
</protein>
<evidence type="ECO:0000256" key="8">
    <source>
        <dbReference type="ARBA" id="ARBA00023136"/>
    </source>
</evidence>
<keyword evidence="6" id="KW-0256">Endoplasmic reticulum</keyword>
<accession>A0A2G5I3T2</accession>
<feature type="transmembrane region" description="Helical" evidence="11">
    <location>
        <begin position="312"/>
        <end position="332"/>
    </location>
</feature>
<evidence type="ECO:0000256" key="3">
    <source>
        <dbReference type="ARBA" id="ARBA00022670"/>
    </source>
</evidence>
<dbReference type="AlphaFoldDB" id="A0A2G5I3T2"/>
<gene>
    <name evidence="13" type="ORF">CB0940_03104</name>
</gene>
<dbReference type="EC" id="3.4.26.1" evidence="10"/>
<evidence type="ECO:0000313" key="14">
    <source>
        <dbReference type="Proteomes" id="UP000230605"/>
    </source>
</evidence>
<evidence type="ECO:0000256" key="7">
    <source>
        <dbReference type="ARBA" id="ARBA00022989"/>
    </source>
</evidence>
<feature type="transmembrane region" description="Helical" evidence="11">
    <location>
        <begin position="29"/>
        <end position="47"/>
    </location>
</feature>
<sequence>MPWHHPLFTRSSTNMAWFTEAPPAISERTALLCGLLFTAIFIAPFYLSPTLRATPLASRDAPAVIKARIRAVGLTCIASTVIAVYVLVSRGHATPRDVLRLLGVWPVDFLDCARTLALLSVLFIGPLYETILVDSGWRLWNLATFREKFFTDLRGLRNNVVAPWAEEWVFRSLVISLYLLAKVSPQRIIFTTPLIFGAAHVHHLIEFVRNGNAPLGQVILIGLVRSLFQLTYTTIFGFFVAFVYLRTGNVFAAVTAHTFCNFMGFPRMMGRVGQVEYEGYEVTPDVAQGKRDDGANEVKLSSIHQPQNVRNIGIQWTIVYYMLLVAGSYGFYELLWQLTESPNALASI</sequence>
<dbReference type="PANTHER" id="PTHR13046">
    <property type="entry name" value="PROTEASE U48 CAAX PRENYL PROTEASE RCE1"/>
    <property type="match status" value="1"/>
</dbReference>
<reference evidence="13 14" key="1">
    <citation type="submission" date="2015-10" db="EMBL/GenBank/DDBJ databases">
        <title>The cercosporin biosynthetic gene cluster was horizontally transferred to several fungal lineages and shown to be expanded in Cercospora beticola based on microsynteny with recipient genomes.</title>
        <authorList>
            <person name="De Jonge R."/>
            <person name="Ebert M.K."/>
            <person name="Suttle J.C."/>
            <person name="Jurick Ii W.M."/>
            <person name="Secor G.A."/>
            <person name="Thomma B.P."/>
            <person name="Van De Peer Y."/>
            <person name="Bolton M.D."/>
        </authorList>
    </citation>
    <scope>NUCLEOTIDE SEQUENCE [LARGE SCALE GENOMIC DNA]</scope>
    <source>
        <strain evidence="13 14">09-40</strain>
    </source>
</reference>
<keyword evidence="8 11" id="KW-0472">Membrane</keyword>
<organism evidence="13 14">
    <name type="scientific">Cercospora beticola</name>
    <name type="common">Sugarbeet leaf spot fungus</name>
    <dbReference type="NCBI Taxonomy" id="122368"/>
    <lineage>
        <taxon>Eukaryota</taxon>
        <taxon>Fungi</taxon>
        <taxon>Dikarya</taxon>
        <taxon>Ascomycota</taxon>
        <taxon>Pezizomycotina</taxon>
        <taxon>Dothideomycetes</taxon>
        <taxon>Dothideomycetidae</taxon>
        <taxon>Mycosphaerellales</taxon>
        <taxon>Mycosphaerellaceae</taxon>
        <taxon>Cercospora</taxon>
    </lineage>
</organism>
<dbReference type="GO" id="GO:0071586">
    <property type="term" value="P:CAAX-box protein processing"/>
    <property type="evidence" value="ECO:0007669"/>
    <property type="project" value="InterPro"/>
</dbReference>
<keyword evidence="7 11" id="KW-1133">Transmembrane helix</keyword>
<comment type="similarity">
    <text evidence="2">Belongs to the peptidase U48 family.</text>
</comment>
<dbReference type="InterPro" id="IPR039731">
    <property type="entry name" value="Rce1"/>
</dbReference>
<proteinExistence type="inferred from homology"/>
<keyword evidence="4 11" id="KW-0812">Transmembrane</keyword>
<evidence type="ECO:0000256" key="1">
    <source>
        <dbReference type="ARBA" id="ARBA00004477"/>
    </source>
</evidence>
<feature type="transmembrane region" description="Helical" evidence="11">
    <location>
        <begin position="67"/>
        <end position="88"/>
    </location>
</feature>
<evidence type="ECO:0000256" key="6">
    <source>
        <dbReference type="ARBA" id="ARBA00022824"/>
    </source>
</evidence>
<dbReference type="OrthoDB" id="271604at2759"/>
<feature type="domain" description="CAAX prenyl protease 2/Lysostaphin resistance protein A-like" evidence="12">
    <location>
        <begin position="155"/>
        <end position="263"/>
    </location>
</feature>
<keyword evidence="5" id="KW-0378">Hydrolase</keyword>